<evidence type="ECO:0000313" key="2">
    <source>
        <dbReference type="EMBL" id="MBE9466339.1"/>
    </source>
</evidence>
<sequence>MENEIAEIKTNILERDKGMFIIPGIAGTCAVIIFFVNSSLLIAGLSVILLFCDFCT</sequence>
<gene>
    <name evidence="2" type="ORF">IEE83_31110</name>
</gene>
<keyword evidence="3" id="KW-1185">Reference proteome</keyword>
<keyword evidence="1" id="KW-0812">Transmembrane</keyword>
<name>A0ABR9WQG2_9BACT</name>
<keyword evidence="1" id="KW-0472">Membrane</keyword>
<dbReference type="RefSeq" id="WP_379992931.1">
    <property type="nucleotide sequence ID" value="NZ_JBHSRU010000028.1"/>
</dbReference>
<feature type="transmembrane region" description="Helical" evidence="1">
    <location>
        <begin position="20"/>
        <end position="52"/>
    </location>
</feature>
<dbReference type="EMBL" id="JACYGY010000002">
    <property type="protein sequence ID" value="MBE9466339.1"/>
    <property type="molecule type" value="Genomic_DNA"/>
</dbReference>
<evidence type="ECO:0000313" key="3">
    <source>
        <dbReference type="Proteomes" id="UP000634134"/>
    </source>
</evidence>
<protein>
    <submittedName>
        <fullName evidence="2">Uncharacterized protein</fullName>
    </submittedName>
</protein>
<evidence type="ECO:0000256" key="1">
    <source>
        <dbReference type="SAM" id="Phobius"/>
    </source>
</evidence>
<accession>A0ABR9WQG2</accession>
<dbReference type="Proteomes" id="UP000634134">
    <property type="component" value="Unassembled WGS sequence"/>
</dbReference>
<comment type="caution">
    <text evidence="2">The sequence shown here is derived from an EMBL/GenBank/DDBJ whole genome shotgun (WGS) entry which is preliminary data.</text>
</comment>
<keyword evidence="1" id="KW-1133">Transmembrane helix</keyword>
<organism evidence="2 3">
    <name type="scientific">Dyadobacter subterraneus</name>
    <dbReference type="NCBI Taxonomy" id="2773304"/>
    <lineage>
        <taxon>Bacteria</taxon>
        <taxon>Pseudomonadati</taxon>
        <taxon>Bacteroidota</taxon>
        <taxon>Cytophagia</taxon>
        <taxon>Cytophagales</taxon>
        <taxon>Spirosomataceae</taxon>
        <taxon>Dyadobacter</taxon>
    </lineage>
</organism>
<reference evidence="3" key="1">
    <citation type="submission" date="2023-07" db="EMBL/GenBank/DDBJ databases">
        <title>Dyadobacter sp. nov 'subterranea' isolated from contaminted grondwater.</title>
        <authorList>
            <person name="Szabo I."/>
            <person name="Al-Omari J."/>
            <person name="Szerdahelyi S.G."/>
            <person name="Rado J."/>
        </authorList>
    </citation>
    <scope>NUCLEOTIDE SEQUENCE [LARGE SCALE GENOMIC DNA]</scope>
    <source>
        <strain evidence="3">UP-52</strain>
    </source>
</reference>
<proteinExistence type="predicted"/>